<keyword evidence="1" id="KW-0472">Membrane</keyword>
<evidence type="ECO:0000256" key="1">
    <source>
        <dbReference type="SAM" id="Phobius"/>
    </source>
</evidence>
<sequence length="28" mass="3191">MITYLVAGIIAVGLLVYLLFVLFKPEFF</sequence>
<dbReference type="EMBL" id="CP071527">
    <property type="protein sequence ID" value="USQ15108.1"/>
    <property type="molecule type" value="Genomic_DNA"/>
</dbReference>
<keyword evidence="3" id="KW-1185">Reference proteome</keyword>
<accession>A0ABY4YBT0</accession>
<keyword evidence="1" id="KW-0812">Transmembrane</keyword>
<name>A0ABY4YBT0_9GAMM</name>
<dbReference type="Proteomes" id="UP001057474">
    <property type="component" value="Chromosome"/>
</dbReference>
<reference evidence="2" key="1">
    <citation type="submission" date="2021-03" db="EMBL/GenBank/DDBJ databases">
        <title>Legionella lytica PCM 2298.</title>
        <authorList>
            <person name="Koper P."/>
        </authorList>
    </citation>
    <scope>NUCLEOTIDE SEQUENCE</scope>
    <source>
        <strain evidence="2">PCM 2298</strain>
    </source>
</reference>
<keyword evidence="1" id="KW-1133">Transmembrane helix</keyword>
<dbReference type="RefSeq" id="WP_207387355.1">
    <property type="nucleotide sequence ID" value="NZ_CP071527.1"/>
</dbReference>
<dbReference type="NCBIfam" id="TIGR02115">
    <property type="entry name" value="potass_kdpF"/>
    <property type="match status" value="1"/>
</dbReference>
<protein>
    <submittedName>
        <fullName evidence="2">K(+)-transporting ATPase subunit F</fullName>
    </submittedName>
</protein>
<feature type="transmembrane region" description="Helical" evidence="1">
    <location>
        <begin position="6"/>
        <end position="23"/>
    </location>
</feature>
<evidence type="ECO:0000313" key="2">
    <source>
        <dbReference type="EMBL" id="USQ15108.1"/>
    </source>
</evidence>
<dbReference type="InterPro" id="IPR011726">
    <property type="entry name" value="KdpF"/>
</dbReference>
<dbReference type="Pfam" id="PF09604">
    <property type="entry name" value="Potass_KdpF"/>
    <property type="match status" value="1"/>
</dbReference>
<gene>
    <name evidence="2" type="primary">kdpF</name>
    <name evidence="2" type="ORF">J2N86_03660</name>
</gene>
<organism evidence="2 3">
    <name type="scientific">Legionella lytica</name>
    <dbReference type="NCBI Taxonomy" id="96232"/>
    <lineage>
        <taxon>Bacteria</taxon>
        <taxon>Pseudomonadati</taxon>
        <taxon>Pseudomonadota</taxon>
        <taxon>Gammaproteobacteria</taxon>
        <taxon>Legionellales</taxon>
        <taxon>Legionellaceae</taxon>
        <taxon>Legionella</taxon>
    </lineage>
</organism>
<evidence type="ECO:0000313" key="3">
    <source>
        <dbReference type="Proteomes" id="UP001057474"/>
    </source>
</evidence>
<proteinExistence type="predicted"/>